<dbReference type="Pfam" id="PF13185">
    <property type="entry name" value="GAF_2"/>
    <property type="match status" value="1"/>
</dbReference>
<protein>
    <recommendedName>
        <fullName evidence="5">ANTAR domain-containing protein</fullName>
    </recommendedName>
</protein>
<dbReference type="SMART" id="SM01012">
    <property type="entry name" value="ANTAR"/>
    <property type="match status" value="1"/>
</dbReference>
<evidence type="ECO:0000256" key="4">
    <source>
        <dbReference type="ARBA" id="ARBA00023163"/>
    </source>
</evidence>
<accession>A0ABQ1UAV0</accession>
<keyword evidence="4" id="KW-0804">Transcription</keyword>
<organism evidence="6 7">
    <name type="scientific">Williamsia phyllosphaerae</name>
    <dbReference type="NCBI Taxonomy" id="885042"/>
    <lineage>
        <taxon>Bacteria</taxon>
        <taxon>Bacillati</taxon>
        <taxon>Actinomycetota</taxon>
        <taxon>Actinomycetes</taxon>
        <taxon>Mycobacteriales</taxon>
        <taxon>Nocardiaceae</taxon>
        <taxon>Williamsia</taxon>
    </lineage>
</organism>
<keyword evidence="2" id="KW-0418">Kinase</keyword>
<dbReference type="InterPro" id="IPR036388">
    <property type="entry name" value="WH-like_DNA-bd_sf"/>
</dbReference>
<evidence type="ECO:0000259" key="5">
    <source>
        <dbReference type="PROSITE" id="PS50921"/>
    </source>
</evidence>
<dbReference type="InterPro" id="IPR012074">
    <property type="entry name" value="GAF_ANTAR"/>
</dbReference>
<evidence type="ECO:0000256" key="2">
    <source>
        <dbReference type="ARBA" id="ARBA00022777"/>
    </source>
</evidence>
<gene>
    <name evidence="6" type="ORF">GCM10007298_07760</name>
</gene>
<sequence>MDQLSEEVAEKTAGGTIMETIAESNGEIVDAGVLAQTPRAVDVTPIAALPARMADIARRLRSESKDTETILRAISTSAVESIPGAEYASITLVTGDATVESPVLIGDLARESDRLQAELREGPCIRSALDSDTVWISDMRSEDRWPAFSRAAADLGIRSMLCFCLYVEGDNFGALNLHSTQVDAYDDDSRSIGSLFAAHAAIAFSAVREKEQIRAALTNRDIIGQAKGMLMERYTLNSDEAFRLLARLSQDSNTKLADVALQVVDAGPGE</sequence>
<dbReference type="InterPro" id="IPR003018">
    <property type="entry name" value="GAF"/>
</dbReference>
<dbReference type="InterPro" id="IPR005561">
    <property type="entry name" value="ANTAR"/>
</dbReference>
<dbReference type="InterPro" id="IPR011006">
    <property type="entry name" value="CheY-like_superfamily"/>
</dbReference>
<keyword evidence="1" id="KW-0808">Transferase</keyword>
<dbReference type="EMBL" id="BMCS01000001">
    <property type="protein sequence ID" value="GGF14188.1"/>
    <property type="molecule type" value="Genomic_DNA"/>
</dbReference>
<dbReference type="SUPFAM" id="SSF55781">
    <property type="entry name" value="GAF domain-like"/>
    <property type="match status" value="1"/>
</dbReference>
<dbReference type="PIRSF" id="PIRSF036625">
    <property type="entry name" value="GAF_ANTAR"/>
    <property type="match status" value="1"/>
</dbReference>
<evidence type="ECO:0000313" key="6">
    <source>
        <dbReference type="EMBL" id="GGF14188.1"/>
    </source>
</evidence>
<dbReference type="SUPFAM" id="SSF52172">
    <property type="entry name" value="CheY-like"/>
    <property type="match status" value="1"/>
</dbReference>
<dbReference type="PROSITE" id="PS50921">
    <property type="entry name" value="ANTAR"/>
    <property type="match status" value="1"/>
</dbReference>
<dbReference type="InterPro" id="IPR029016">
    <property type="entry name" value="GAF-like_dom_sf"/>
</dbReference>
<dbReference type="Proteomes" id="UP000632454">
    <property type="component" value="Unassembled WGS sequence"/>
</dbReference>
<feature type="domain" description="ANTAR" evidence="5">
    <location>
        <begin position="203"/>
        <end position="264"/>
    </location>
</feature>
<name>A0ABQ1UAV0_9NOCA</name>
<evidence type="ECO:0000256" key="3">
    <source>
        <dbReference type="ARBA" id="ARBA00023015"/>
    </source>
</evidence>
<dbReference type="Gene3D" id="3.30.450.40">
    <property type="match status" value="1"/>
</dbReference>
<dbReference type="Pfam" id="PF03861">
    <property type="entry name" value="ANTAR"/>
    <property type="match status" value="1"/>
</dbReference>
<dbReference type="Gene3D" id="1.10.10.10">
    <property type="entry name" value="Winged helix-like DNA-binding domain superfamily/Winged helix DNA-binding domain"/>
    <property type="match status" value="1"/>
</dbReference>
<evidence type="ECO:0000256" key="1">
    <source>
        <dbReference type="ARBA" id="ARBA00022679"/>
    </source>
</evidence>
<keyword evidence="7" id="KW-1185">Reference proteome</keyword>
<dbReference type="SMART" id="SM00065">
    <property type="entry name" value="GAF"/>
    <property type="match status" value="1"/>
</dbReference>
<keyword evidence="3" id="KW-0805">Transcription regulation</keyword>
<comment type="caution">
    <text evidence="6">The sequence shown here is derived from an EMBL/GenBank/DDBJ whole genome shotgun (WGS) entry which is preliminary data.</text>
</comment>
<proteinExistence type="predicted"/>
<evidence type="ECO:0000313" key="7">
    <source>
        <dbReference type="Proteomes" id="UP000632454"/>
    </source>
</evidence>
<reference evidence="7" key="1">
    <citation type="journal article" date="2019" name="Int. J. Syst. Evol. Microbiol.">
        <title>The Global Catalogue of Microorganisms (GCM) 10K type strain sequencing project: providing services to taxonomists for standard genome sequencing and annotation.</title>
        <authorList>
            <consortium name="The Broad Institute Genomics Platform"/>
            <consortium name="The Broad Institute Genome Sequencing Center for Infectious Disease"/>
            <person name="Wu L."/>
            <person name="Ma J."/>
        </authorList>
    </citation>
    <scope>NUCLEOTIDE SEQUENCE [LARGE SCALE GENOMIC DNA]</scope>
    <source>
        <strain evidence="7">CCM 7855</strain>
    </source>
</reference>